<dbReference type="InterPro" id="IPR002656">
    <property type="entry name" value="Acyl_transf_3_dom"/>
</dbReference>
<feature type="transmembrane region" description="Helical" evidence="1">
    <location>
        <begin position="48"/>
        <end position="67"/>
    </location>
</feature>
<feature type="transmembrane region" description="Helical" evidence="1">
    <location>
        <begin position="202"/>
        <end position="220"/>
    </location>
</feature>
<dbReference type="InterPro" id="IPR050879">
    <property type="entry name" value="Acyltransferase_3"/>
</dbReference>
<dbReference type="Proteomes" id="UP000520814">
    <property type="component" value="Unassembled WGS sequence"/>
</dbReference>
<sequence length="367" mass="41726">MRRDERLEVLDGLRGLAIALVVLFHLWQKSWWNPLERLGILECLPRRGYLGVEIFFFLSGFCLYWPLARAGKWPGLVHYLSRRAFKILPSYWLCLVAALVLLPEPGVREKPWLHLLSHLSFLHPLTFETYYSIHGVFWSLGVEVQFYLFFPLLAVLYLRRPLLGPILGWFFLTLLALAYRQWVVGTGTEGMGYTMRMNQLPAFLDLFGGGMASAALVRVLRERVKPHAAWSLLCLLGLAVVLWLFKSFDGHDQEHNGEMNHQALVRLPLAVALLVTTVGGALSPLGCGLPLRFLALVSYNLYLWHTLVATLLQKAMGITEPWKVTDMGLRVRFTLVAWGVSLALSALLTYGFELPILRRGQRTRATK</sequence>
<evidence type="ECO:0000256" key="1">
    <source>
        <dbReference type="SAM" id="Phobius"/>
    </source>
</evidence>
<dbReference type="PANTHER" id="PTHR23028">
    <property type="entry name" value="ACETYLTRANSFERASE"/>
    <property type="match status" value="1"/>
</dbReference>
<dbReference type="EMBL" id="JACHGW010000002">
    <property type="protein sequence ID" value="MBB6050535.1"/>
    <property type="molecule type" value="Genomic_DNA"/>
</dbReference>
<dbReference type="Pfam" id="PF01757">
    <property type="entry name" value="Acyl_transf_3"/>
    <property type="match status" value="1"/>
</dbReference>
<accession>A0A7W9W6X9</accession>
<feature type="transmembrane region" description="Helical" evidence="1">
    <location>
        <begin position="333"/>
        <end position="352"/>
    </location>
</feature>
<feature type="transmembrane region" description="Helical" evidence="1">
    <location>
        <begin position="293"/>
        <end position="313"/>
    </location>
</feature>
<feature type="domain" description="Acyltransferase 3" evidence="2">
    <location>
        <begin position="10"/>
        <end position="348"/>
    </location>
</feature>
<reference evidence="3 4" key="1">
    <citation type="submission" date="2020-08" db="EMBL/GenBank/DDBJ databases">
        <title>Genomic Encyclopedia of Type Strains, Phase IV (KMG-IV): sequencing the most valuable type-strain genomes for metagenomic binning, comparative biology and taxonomic classification.</title>
        <authorList>
            <person name="Goeker M."/>
        </authorList>
    </citation>
    <scope>NUCLEOTIDE SEQUENCE [LARGE SCALE GENOMIC DNA]</scope>
    <source>
        <strain evidence="3 4">DSM 23562</strain>
    </source>
</reference>
<feature type="transmembrane region" description="Helical" evidence="1">
    <location>
        <begin position="87"/>
        <end position="103"/>
    </location>
</feature>
<comment type="caution">
    <text evidence="3">The sequence shown here is derived from an EMBL/GenBank/DDBJ whole genome shotgun (WGS) entry which is preliminary data.</text>
</comment>
<keyword evidence="1" id="KW-0472">Membrane</keyword>
<dbReference type="PANTHER" id="PTHR23028:SF53">
    <property type="entry name" value="ACYL_TRANSF_3 DOMAIN-CONTAINING PROTEIN"/>
    <property type="match status" value="1"/>
</dbReference>
<feature type="transmembrane region" description="Helical" evidence="1">
    <location>
        <begin position="129"/>
        <end position="150"/>
    </location>
</feature>
<feature type="transmembrane region" description="Helical" evidence="1">
    <location>
        <begin position="162"/>
        <end position="182"/>
    </location>
</feature>
<keyword evidence="1" id="KW-0812">Transmembrane</keyword>
<keyword evidence="1" id="KW-1133">Transmembrane helix</keyword>
<keyword evidence="4" id="KW-1185">Reference proteome</keyword>
<name>A0A7W9W6X9_ARMRO</name>
<evidence type="ECO:0000259" key="2">
    <source>
        <dbReference type="Pfam" id="PF01757"/>
    </source>
</evidence>
<organism evidence="3 4">
    <name type="scientific">Armatimonas rosea</name>
    <dbReference type="NCBI Taxonomy" id="685828"/>
    <lineage>
        <taxon>Bacteria</taxon>
        <taxon>Bacillati</taxon>
        <taxon>Armatimonadota</taxon>
        <taxon>Armatimonadia</taxon>
        <taxon>Armatimonadales</taxon>
        <taxon>Armatimonadaceae</taxon>
        <taxon>Armatimonas</taxon>
    </lineage>
</organism>
<proteinExistence type="predicted"/>
<dbReference type="GO" id="GO:0016020">
    <property type="term" value="C:membrane"/>
    <property type="evidence" value="ECO:0007669"/>
    <property type="project" value="TreeGrafter"/>
</dbReference>
<feature type="transmembrane region" description="Helical" evidence="1">
    <location>
        <begin position="12"/>
        <end position="28"/>
    </location>
</feature>
<dbReference type="GO" id="GO:0000271">
    <property type="term" value="P:polysaccharide biosynthetic process"/>
    <property type="evidence" value="ECO:0007669"/>
    <property type="project" value="TreeGrafter"/>
</dbReference>
<dbReference type="AlphaFoldDB" id="A0A7W9W6X9"/>
<dbReference type="RefSeq" id="WP_184195675.1">
    <property type="nucleotide sequence ID" value="NZ_JACHGW010000002.1"/>
</dbReference>
<gene>
    <name evidence="3" type="ORF">HNQ39_002326</name>
</gene>
<evidence type="ECO:0000313" key="4">
    <source>
        <dbReference type="Proteomes" id="UP000520814"/>
    </source>
</evidence>
<dbReference type="GO" id="GO:0016747">
    <property type="term" value="F:acyltransferase activity, transferring groups other than amino-acyl groups"/>
    <property type="evidence" value="ECO:0007669"/>
    <property type="project" value="InterPro"/>
</dbReference>
<protein>
    <submittedName>
        <fullName evidence="3">Peptidoglycan/LPS O-acetylase OafA/YrhL</fullName>
    </submittedName>
</protein>
<evidence type="ECO:0000313" key="3">
    <source>
        <dbReference type="EMBL" id="MBB6050535.1"/>
    </source>
</evidence>
<feature type="transmembrane region" description="Helical" evidence="1">
    <location>
        <begin position="227"/>
        <end position="245"/>
    </location>
</feature>
<feature type="transmembrane region" description="Helical" evidence="1">
    <location>
        <begin position="265"/>
        <end position="286"/>
    </location>
</feature>